<dbReference type="Gene3D" id="3.30.470.20">
    <property type="entry name" value="ATP-grasp fold, B domain"/>
    <property type="match status" value="1"/>
</dbReference>
<dbReference type="SUPFAM" id="SSF56059">
    <property type="entry name" value="Glutathione synthetase ATP-binding domain-like"/>
    <property type="match status" value="1"/>
</dbReference>
<accession>A0A368KRX5</accession>
<dbReference type="RefSeq" id="WP_114368746.1">
    <property type="nucleotide sequence ID" value="NZ_QPEX01000019.1"/>
</dbReference>
<protein>
    <submittedName>
        <fullName evidence="2">ATP-grasp domain-containing protein</fullName>
    </submittedName>
</protein>
<evidence type="ECO:0000313" key="2">
    <source>
        <dbReference type="EMBL" id="RCS50599.1"/>
    </source>
</evidence>
<evidence type="ECO:0000313" key="3">
    <source>
        <dbReference type="Proteomes" id="UP000253562"/>
    </source>
</evidence>
<dbReference type="GO" id="GO:0005524">
    <property type="term" value="F:ATP binding"/>
    <property type="evidence" value="ECO:0007669"/>
    <property type="project" value="InterPro"/>
</dbReference>
<dbReference type="Pfam" id="PF02655">
    <property type="entry name" value="ATP-grasp_3"/>
    <property type="match status" value="1"/>
</dbReference>
<dbReference type="OrthoDB" id="1804072at2"/>
<sequence>MAASLCRSGGSVETGDLFADFDTCQLAPTTRLLKYPWSAISWLRASPVNAWCYTGGLENYPRLIGRMAAVRPLLGNSPDTLRYVRDPFHLARLAAENGFLFPKSASVLDHSSRDRWLSKPFRSAGGLQIQRHVQEQEPSRCSYWQQELEGVPMSLAVLSNAHEWKLIGVSQLQVGAKYDAPGEFVFAGATSVAWSELGCEGELRELITMIHESANLVGLWGIDYIQADRPVMLEVNPRWTATMPLYERVTGTSLMPWHLMACREHSLCDFSPVPGRCSGVRIVYATQAIVWTDDHRGRLAEEFALSRESSLAKPVVADIPTLGTRIEVGHPICSIYADGATAHDVEAQIQQRVKIVRGLLA</sequence>
<dbReference type="EMBL" id="QPEX01000019">
    <property type="protein sequence ID" value="RCS50599.1"/>
    <property type="molecule type" value="Genomic_DNA"/>
</dbReference>
<dbReference type="GO" id="GO:0046872">
    <property type="term" value="F:metal ion binding"/>
    <property type="evidence" value="ECO:0007669"/>
    <property type="project" value="InterPro"/>
</dbReference>
<dbReference type="InterPro" id="IPR003806">
    <property type="entry name" value="ATP-grasp_PylC-type"/>
</dbReference>
<evidence type="ECO:0000259" key="1">
    <source>
        <dbReference type="Pfam" id="PF02655"/>
    </source>
</evidence>
<proteinExistence type="predicted"/>
<feature type="domain" description="ATP-grasp fold PylC-type" evidence="1">
    <location>
        <begin position="95"/>
        <end position="242"/>
    </location>
</feature>
<reference evidence="2 3" key="1">
    <citation type="submission" date="2018-07" db="EMBL/GenBank/DDBJ databases">
        <title>Comparative genomes isolates from brazilian mangrove.</title>
        <authorList>
            <person name="De Araujo J.E."/>
            <person name="Taketani R.G."/>
            <person name="Silva M.C.P."/>
            <person name="Lourenco M.V."/>
            <person name="Oliveira V.M."/>
            <person name="Andreote F.D."/>
        </authorList>
    </citation>
    <scope>NUCLEOTIDE SEQUENCE [LARGE SCALE GENOMIC DNA]</scope>
    <source>
        <strain evidence="2 3">HEX PRIS-MGV</strain>
    </source>
</reference>
<name>A0A368KRX5_9BACT</name>
<dbReference type="AlphaFoldDB" id="A0A368KRX5"/>
<gene>
    <name evidence="2" type="ORF">DTL42_10865</name>
</gene>
<dbReference type="Proteomes" id="UP000253562">
    <property type="component" value="Unassembled WGS sequence"/>
</dbReference>
<comment type="caution">
    <text evidence="2">The sequence shown here is derived from an EMBL/GenBank/DDBJ whole genome shotgun (WGS) entry which is preliminary data.</text>
</comment>
<organism evidence="2 3">
    <name type="scientific">Bremerella cremea</name>
    <dbReference type="NCBI Taxonomy" id="1031537"/>
    <lineage>
        <taxon>Bacteria</taxon>
        <taxon>Pseudomonadati</taxon>
        <taxon>Planctomycetota</taxon>
        <taxon>Planctomycetia</taxon>
        <taxon>Pirellulales</taxon>
        <taxon>Pirellulaceae</taxon>
        <taxon>Bremerella</taxon>
    </lineage>
</organism>